<dbReference type="GO" id="GO:0006351">
    <property type="term" value="P:DNA-templated transcription"/>
    <property type="evidence" value="ECO:0007669"/>
    <property type="project" value="TreeGrafter"/>
</dbReference>
<dbReference type="PROSITE" id="PS50931">
    <property type="entry name" value="HTH_LYSR"/>
    <property type="match status" value="1"/>
</dbReference>
<reference evidence="7" key="1">
    <citation type="submission" date="2017-05" db="EMBL/GenBank/DDBJ databases">
        <title>Complete and WGS of Bordetella genogroups.</title>
        <authorList>
            <person name="Spilker T."/>
            <person name="Lipuma J."/>
        </authorList>
    </citation>
    <scope>NUCLEOTIDE SEQUENCE [LARGE SCALE GENOMIC DNA]</scope>
    <source>
        <strain evidence="7">AU8856</strain>
    </source>
</reference>
<dbReference type="AlphaFoldDB" id="A0A261UZG4"/>
<gene>
    <name evidence="6" type="ORF">CAL28_04980</name>
</gene>
<dbReference type="EMBL" id="NEVS01000001">
    <property type="protein sequence ID" value="OZI67055.1"/>
    <property type="molecule type" value="Genomic_DNA"/>
</dbReference>
<dbReference type="Pfam" id="PF03466">
    <property type="entry name" value="LysR_substrate"/>
    <property type="match status" value="1"/>
</dbReference>
<evidence type="ECO:0000256" key="3">
    <source>
        <dbReference type="ARBA" id="ARBA00023125"/>
    </source>
</evidence>
<dbReference type="OrthoDB" id="9026421at2"/>
<evidence type="ECO:0000256" key="1">
    <source>
        <dbReference type="ARBA" id="ARBA00009437"/>
    </source>
</evidence>
<dbReference type="CDD" id="cd08422">
    <property type="entry name" value="PBP2_CrgA_like"/>
    <property type="match status" value="1"/>
</dbReference>
<sequence>MAGMLNLNEFTTFVTIAEAGSFSSGAERLGISRPLATKHVADLEHALGVKLMHRSTRKIGLTAAGNLFFERCKRLMSDAQHAVRELEQFRCAPGGHVKVSAAIAFGRLHLVPVITRFLARYPDITVELHLTDKFADLITGGEDVVIRTAQQPRLLSLVARPLVPWRFVLCAAPSYLERNPAPLVPPDLARHNCILYCSNAQGEWTFRHPKGEETVRVKGNFKANNADGVLQATLAGLGVAAITTMAAADEIRAGRLVRLLPGYVLPEGVMYASYLPNPTMANCVQTFVRFLEAAFAQGPYWEHDLPFVRL</sequence>
<evidence type="ECO:0000259" key="5">
    <source>
        <dbReference type="PROSITE" id="PS50931"/>
    </source>
</evidence>
<proteinExistence type="inferred from homology"/>
<dbReference type="Gene3D" id="1.10.10.10">
    <property type="entry name" value="Winged helix-like DNA-binding domain superfamily/Winged helix DNA-binding domain"/>
    <property type="match status" value="1"/>
</dbReference>
<name>A0A261UZG4_9BORD</name>
<dbReference type="SUPFAM" id="SSF46785">
    <property type="entry name" value="Winged helix' DNA-binding domain"/>
    <property type="match status" value="1"/>
</dbReference>
<keyword evidence="7" id="KW-1185">Reference proteome</keyword>
<dbReference type="InterPro" id="IPR000847">
    <property type="entry name" value="LysR_HTH_N"/>
</dbReference>
<comment type="similarity">
    <text evidence="1">Belongs to the LysR transcriptional regulatory family.</text>
</comment>
<evidence type="ECO:0000256" key="4">
    <source>
        <dbReference type="ARBA" id="ARBA00023163"/>
    </source>
</evidence>
<dbReference type="InterPro" id="IPR058163">
    <property type="entry name" value="LysR-type_TF_proteobact-type"/>
</dbReference>
<dbReference type="InterPro" id="IPR036390">
    <property type="entry name" value="WH_DNA-bd_sf"/>
</dbReference>
<dbReference type="Gene3D" id="3.40.190.290">
    <property type="match status" value="1"/>
</dbReference>
<evidence type="ECO:0000256" key="2">
    <source>
        <dbReference type="ARBA" id="ARBA00023015"/>
    </source>
</evidence>
<accession>A0A261UZG4</accession>
<keyword evidence="2" id="KW-0805">Transcription regulation</keyword>
<dbReference type="InterPro" id="IPR036388">
    <property type="entry name" value="WH-like_DNA-bd_sf"/>
</dbReference>
<feature type="domain" description="HTH lysR-type" evidence="5">
    <location>
        <begin position="5"/>
        <end position="62"/>
    </location>
</feature>
<comment type="caution">
    <text evidence="6">The sequence shown here is derived from an EMBL/GenBank/DDBJ whole genome shotgun (WGS) entry which is preliminary data.</text>
</comment>
<dbReference type="PANTHER" id="PTHR30537">
    <property type="entry name" value="HTH-TYPE TRANSCRIPTIONAL REGULATOR"/>
    <property type="match status" value="1"/>
</dbReference>
<keyword evidence="3" id="KW-0238">DNA-binding</keyword>
<dbReference type="Proteomes" id="UP000215767">
    <property type="component" value="Unassembled WGS sequence"/>
</dbReference>
<evidence type="ECO:0000313" key="6">
    <source>
        <dbReference type="EMBL" id="OZI67055.1"/>
    </source>
</evidence>
<dbReference type="GO" id="GO:0043565">
    <property type="term" value="F:sequence-specific DNA binding"/>
    <property type="evidence" value="ECO:0007669"/>
    <property type="project" value="TreeGrafter"/>
</dbReference>
<dbReference type="SUPFAM" id="SSF53850">
    <property type="entry name" value="Periplasmic binding protein-like II"/>
    <property type="match status" value="1"/>
</dbReference>
<protein>
    <recommendedName>
        <fullName evidence="5">HTH lysR-type domain-containing protein</fullName>
    </recommendedName>
</protein>
<organism evidence="6 7">
    <name type="scientific">Bordetella genomosp. 11</name>
    <dbReference type="NCBI Taxonomy" id="1416808"/>
    <lineage>
        <taxon>Bacteria</taxon>
        <taxon>Pseudomonadati</taxon>
        <taxon>Pseudomonadota</taxon>
        <taxon>Betaproteobacteria</taxon>
        <taxon>Burkholderiales</taxon>
        <taxon>Alcaligenaceae</taxon>
        <taxon>Bordetella</taxon>
    </lineage>
</organism>
<dbReference type="InterPro" id="IPR005119">
    <property type="entry name" value="LysR_subst-bd"/>
</dbReference>
<dbReference type="GO" id="GO:0003700">
    <property type="term" value="F:DNA-binding transcription factor activity"/>
    <property type="evidence" value="ECO:0007669"/>
    <property type="project" value="InterPro"/>
</dbReference>
<dbReference type="FunFam" id="1.10.10.10:FF:000001">
    <property type="entry name" value="LysR family transcriptional regulator"/>
    <property type="match status" value="1"/>
</dbReference>
<dbReference type="PANTHER" id="PTHR30537:SF35">
    <property type="entry name" value="TRANSCRIPTIONAL REGULATORY PROTEIN"/>
    <property type="match status" value="1"/>
</dbReference>
<dbReference type="Pfam" id="PF00126">
    <property type="entry name" value="HTH_1"/>
    <property type="match status" value="1"/>
</dbReference>
<evidence type="ECO:0000313" key="7">
    <source>
        <dbReference type="Proteomes" id="UP000215767"/>
    </source>
</evidence>
<keyword evidence="4" id="KW-0804">Transcription</keyword>